<evidence type="ECO:0000313" key="3">
    <source>
        <dbReference type="Proteomes" id="UP000688947"/>
    </source>
</evidence>
<reference evidence="2" key="1">
    <citation type="submission" date="2021-01" db="EMBL/GenBank/DDBJ databases">
        <title>Phytophthora aleatoria, a newly-described species from Pinus radiata is distinct from Phytophthora cactorum isolates based on comparative genomics.</title>
        <authorList>
            <person name="Mcdougal R."/>
            <person name="Panda P."/>
            <person name="Williams N."/>
            <person name="Studholme D.J."/>
        </authorList>
    </citation>
    <scope>NUCLEOTIDE SEQUENCE</scope>
    <source>
        <strain evidence="2">NZFS 3830</strain>
    </source>
</reference>
<accession>A0A8T1U516</accession>
<comment type="caution">
    <text evidence="2">The sequence shown here is derived from an EMBL/GenBank/DDBJ whole genome shotgun (WGS) entry which is preliminary data.</text>
</comment>
<feature type="non-terminal residue" evidence="2">
    <location>
        <position position="214"/>
    </location>
</feature>
<dbReference type="VEuPathDB" id="FungiDB:PC110_g22411"/>
<evidence type="ECO:0000256" key="1">
    <source>
        <dbReference type="SAM" id="MobiDB-lite"/>
    </source>
</evidence>
<gene>
    <name evidence="2" type="ORF">JG687_00011305</name>
</gene>
<feature type="compositionally biased region" description="Polar residues" evidence="1">
    <location>
        <begin position="30"/>
        <end position="43"/>
    </location>
</feature>
<protein>
    <submittedName>
        <fullName evidence="2">Uncharacterized protein</fullName>
    </submittedName>
</protein>
<organism evidence="2 3">
    <name type="scientific">Phytophthora cactorum</name>
    <dbReference type="NCBI Taxonomy" id="29920"/>
    <lineage>
        <taxon>Eukaryota</taxon>
        <taxon>Sar</taxon>
        <taxon>Stramenopiles</taxon>
        <taxon>Oomycota</taxon>
        <taxon>Peronosporomycetes</taxon>
        <taxon>Peronosporales</taxon>
        <taxon>Peronosporaceae</taxon>
        <taxon>Phytophthora</taxon>
    </lineage>
</organism>
<dbReference type="AlphaFoldDB" id="A0A8T1U516"/>
<name>A0A8T1U516_9STRA</name>
<evidence type="ECO:0000313" key="2">
    <source>
        <dbReference type="EMBL" id="KAG6955298.1"/>
    </source>
</evidence>
<sequence length="214" mass="23672">MVDFGLPARPIWFSQDPYPPDSSFRVPGSTDRNASPVVSNTAPRQDATEGSVPAPTAVAFQGTQHGVTPVDTSTQVTRDPAYLDLSPGSHSITSIRRSSKASTRWRRLLLQNRPRRRLGNCSRVPVFSFSATEDKPFARLGPARGFNYSAYDGTAPSTSYSTDLTVTIRWRCGVVISRRSHRPSASKDETTFKLFKLQTLGHVTESDLEVRETR</sequence>
<dbReference type="Proteomes" id="UP000688947">
    <property type="component" value="Unassembled WGS sequence"/>
</dbReference>
<dbReference type="OrthoDB" id="10282715at2759"/>
<proteinExistence type="predicted"/>
<dbReference type="EMBL" id="JAENGZ010000687">
    <property type="protein sequence ID" value="KAG6955298.1"/>
    <property type="molecule type" value="Genomic_DNA"/>
</dbReference>
<feature type="region of interest" description="Disordered" evidence="1">
    <location>
        <begin position="16"/>
        <end position="51"/>
    </location>
</feature>